<evidence type="ECO:0000313" key="2">
    <source>
        <dbReference type="EMBL" id="KIY45773.1"/>
    </source>
</evidence>
<evidence type="ECO:0000313" key="3">
    <source>
        <dbReference type="Proteomes" id="UP000054144"/>
    </source>
</evidence>
<organism evidence="2 3">
    <name type="scientific">Fistulina hepatica ATCC 64428</name>
    <dbReference type="NCBI Taxonomy" id="1128425"/>
    <lineage>
        <taxon>Eukaryota</taxon>
        <taxon>Fungi</taxon>
        <taxon>Dikarya</taxon>
        <taxon>Basidiomycota</taxon>
        <taxon>Agaricomycotina</taxon>
        <taxon>Agaricomycetes</taxon>
        <taxon>Agaricomycetidae</taxon>
        <taxon>Agaricales</taxon>
        <taxon>Fistulinaceae</taxon>
        <taxon>Fistulina</taxon>
    </lineage>
</organism>
<feature type="region of interest" description="Disordered" evidence="1">
    <location>
        <begin position="401"/>
        <end position="489"/>
    </location>
</feature>
<reference evidence="2 3" key="1">
    <citation type="journal article" date="2015" name="Fungal Genet. Biol.">
        <title>Evolution of novel wood decay mechanisms in Agaricales revealed by the genome sequences of Fistulina hepatica and Cylindrobasidium torrendii.</title>
        <authorList>
            <person name="Floudas D."/>
            <person name="Held B.W."/>
            <person name="Riley R."/>
            <person name="Nagy L.G."/>
            <person name="Koehler G."/>
            <person name="Ransdell A.S."/>
            <person name="Younus H."/>
            <person name="Chow J."/>
            <person name="Chiniquy J."/>
            <person name="Lipzen A."/>
            <person name="Tritt A."/>
            <person name="Sun H."/>
            <person name="Haridas S."/>
            <person name="LaButti K."/>
            <person name="Ohm R.A."/>
            <person name="Kues U."/>
            <person name="Blanchette R.A."/>
            <person name="Grigoriev I.V."/>
            <person name="Minto R.E."/>
            <person name="Hibbett D.S."/>
        </authorList>
    </citation>
    <scope>NUCLEOTIDE SEQUENCE [LARGE SCALE GENOMIC DNA]</scope>
    <source>
        <strain evidence="2 3">ATCC 64428</strain>
    </source>
</reference>
<gene>
    <name evidence="2" type="ORF">FISHEDRAFT_48595</name>
</gene>
<evidence type="ECO:0000256" key="1">
    <source>
        <dbReference type="SAM" id="MobiDB-lite"/>
    </source>
</evidence>
<accession>A0A0D7A4L5</accession>
<protein>
    <submittedName>
        <fullName evidence="2">Uncharacterized protein</fullName>
    </submittedName>
</protein>
<keyword evidence="3" id="KW-1185">Reference proteome</keyword>
<name>A0A0D7A4L5_9AGAR</name>
<sequence length="489" mass="56247">MLGHRIAKNLNHFETWSDYQGCVQCDYTDIPEDIKQHADRVFDVAGRIPRGWADEESSSYEQFLHLAPPEGLRHFIKEAYKVAPDLFFDEVASLCDTLRQVHKAWERLTEMESNQRLLGEKYSEADYELNVYNIIRATAITHSRLQGQRRICLPQPMHEEGMSATERRILSTKVIVPDCCVSTSLPSNSASASFLARFRTLSRDRSIKNWGRGHERCKFRFQATPCDNIREPPSFEFISSVWEDKKPAHAMLDDAWRRNRMATASVCRHLHSLKVRAPVFGLVWADATVRVHVDWCVDTSEDTLRVCSAPYNPYASRNGNDSKRRIRRDKHRVQHDSKRRLYHDYCLTNPGDLLRLYFLIVNIDAWTLDGFLRLISAGLDELERDTTAYRGWRHVGEKGLRGTTQGRAEKTNAGQGTTKEGKTVVKRSRTSADNQRIHRSRNARESLDQEVIQISATTTETTALSVTPPRPNKNRRTGVEPKGRKRRKA</sequence>
<feature type="compositionally biased region" description="Polar residues" evidence="1">
    <location>
        <begin position="402"/>
        <end position="418"/>
    </location>
</feature>
<dbReference type="Proteomes" id="UP000054144">
    <property type="component" value="Unassembled WGS sequence"/>
</dbReference>
<proteinExistence type="predicted"/>
<dbReference type="OrthoDB" id="3261881at2759"/>
<dbReference type="EMBL" id="KN882046">
    <property type="protein sequence ID" value="KIY45773.1"/>
    <property type="molecule type" value="Genomic_DNA"/>
</dbReference>
<dbReference type="AlphaFoldDB" id="A0A0D7A4L5"/>